<gene>
    <name evidence="8" type="ORF">P5X88_13220</name>
</gene>
<feature type="transmembrane region" description="Helical" evidence="7">
    <location>
        <begin position="20"/>
        <end position="41"/>
    </location>
</feature>
<organism evidence="8 9">
    <name type="scientific">Heyndrickxia oleronia</name>
    <dbReference type="NCBI Taxonomy" id="38875"/>
    <lineage>
        <taxon>Bacteria</taxon>
        <taxon>Bacillati</taxon>
        <taxon>Bacillota</taxon>
        <taxon>Bacilli</taxon>
        <taxon>Bacillales</taxon>
        <taxon>Bacillaceae</taxon>
        <taxon>Heyndrickxia</taxon>
    </lineage>
</organism>
<sequence>MKIESWDWMKKNWSLLFQLFWVFFKIGPVTFGGGYAMIPLIEREVVKKRKWVEIEEVSDMFALSGTAPGAIAVNAATFIGHKIAGVRGAIAAMIGVLLPTFLIVMLLNIIFVSFEGNPHVKAAFLGIRAAVVALIAYAAIKIARTSILDKSTFILMIVMVIMMLVFHWHPIFVIVTGALLGIIIVKVKELMNIPVRLDHNQEKNKESIYDVTNKEMRT</sequence>
<feature type="transmembrane region" description="Helical" evidence="7">
    <location>
        <begin position="120"/>
        <end position="140"/>
    </location>
</feature>
<keyword evidence="3" id="KW-1003">Cell membrane</keyword>
<dbReference type="GO" id="GO:0015109">
    <property type="term" value="F:chromate transmembrane transporter activity"/>
    <property type="evidence" value="ECO:0007669"/>
    <property type="project" value="InterPro"/>
</dbReference>
<dbReference type="InterPro" id="IPR052518">
    <property type="entry name" value="CHR_Transporter"/>
</dbReference>
<dbReference type="PANTHER" id="PTHR43663:SF2">
    <property type="entry name" value="CHROMATE TRANSPORT PROTEIN-RELATED"/>
    <property type="match status" value="1"/>
</dbReference>
<evidence type="ECO:0000256" key="1">
    <source>
        <dbReference type="ARBA" id="ARBA00004651"/>
    </source>
</evidence>
<dbReference type="Proteomes" id="UP001159179">
    <property type="component" value="Unassembled WGS sequence"/>
</dbReference>
<evidence type="ECO:0000313" key="9">
    <source>
        <dbReference type="Proteomes" id="UP001159179"/>
    </source>
</evidence>
<comment type="caution">
    <text evidence="8">The sequence shown here is derived from an EMBL/GenBank/DDBJ whole genome shotgun (WGS) entry which is preliminary data.</text>
</comment>
<keyword evidence="5 7" id="KW-1133">Transmembrane helix</keyword>
<dbReference type="RefSeq" id="WP_235813354.1">
    <property type="nucleotide sequence ID" value="NZ_JAROYP010000007.1"/>
</dbReference>
<dbReference type="PANTHER" id="PTHR43663">
    <property type="entry name" value="CHROMATE TRANSPORT PROTEIN-RELATED"/>
    <property type="match status" value="1"/>
</dbReference>
<dbReference type="GO" id="GO:0005886">
    <property type="term" value="C:plasma membrane"/>
    <property type="evidence" value="ECO:0007669"/>
    <property type="project" value="UniProtKB-SubCell"/>
</dbReference>
<accession>A0AAW6SYK3</accession>
<proteinExistence type="inferred from homology"/>
<evidence type="ECO:0000256" key="4">
    <source>
        <dbReference type="ARBA" id="ARBA00022692"/>
    </source>
</evidence>
<feature type="transmembrane region" description="Helical" evidence="7">
    <location>
        <begin position="147"/>
        <end position="165"/>
    </location>
</feature>
<evidence type="ECO:0000256" key="5">
    <source>
        <dbReference type="ARBA" id="ARBA00022989"/>
    </source>
</evidence>
<dbReference type="Pfam" id="PF02417">
    <property type="entry name" value="Chromate_transp"/>
    <property type="match status" value="1"/>
</dbReference>
<evidence type="ECO:0000313" key="8">
    <source>
        <dbReference type="EMBL" id="MDH5161902.1"/>
    </source>
</evidence>
<evidence type="ECO:0000256" key="3">
    <source>
        <dbReference type="ARBA" id="ARBA00022475"/>
    </source>
</evidence>
<evidence type="ECO:0000256" key="2">
    <source>
        <dbReference type="ARBA" id="ARBA00005262"/>
    </source>
</evidence>
<evidence type="ECO:0000256" key="7">
    <source>
        <dbReference type="SAM" id="Phobius"/>
    </source>
</evidence>
<dbReference type="InterPro" id="IPR003370">
    <property type="entry name" value="Chromate_transpt"/>
</dbReference>
<reference evidence="8" key="1">
    <citation type="submission" date="2023-03" db="EMBL/GenBank/DDBJ databases">
        <title>Bacterial isolates from washroom surfaces on a university campus.</title>
        <authorList>
            <person name="Holman D.B."/>
            <person name="Gzyl K.E."/>
            <person name="Taheri A.E."/>
        </authorList>
    </citation>
    <scope>NUCLEOTIDE SEQUENCE</scope>
    <source>
        <strain evidence="8">RD03</strain>
    </source>
</reference>
<comment type="subcellular location">
    <subcellularLocation>
        <location evidence="1">Cell membrane</location>
        <topology evidence="1">Multi-pass membrane protein</topology>
    </subcellularLocation>
</comment>
<keyword evidence="6 7" id="KW-0472">Membrane</keyword>
<protein>
    <submittedName>
        <fullName evidence="8">Chromate transporter</fullName>
    </submittedName>
</protein>
<dbReference type="EMBL" id="JAROYP010000007">
    <property type="protein sequence ID" value="MDH5161902.1"/>
    <property type="molecule type" value="Genomic_DNA"/>
</dbReference>
<comment type="similarity">
    <text evidence="2">Belongs to the chromate ion transporter (CHR) (TC 2.A.51) family.</text>
</comment>
<keyword evidence="4 7" id="KW-0812">Transmembrane</keyword>
<feature type="transmembrane region" description="Helical" evidence="7">
    <location>
        <begin position="89"/>
        <end position="114"/>
    </location>
</feature>
<name>A0AAW6SYK3_9BACI</name>
<dbReference type="AlphaFoldDB" id="A0AAW6SYK3"/>
<evidence type="ECO:0000256" key="6">
    <source>
        <dbReference type="ARBA" id="ARBA00023136"/>
    </source>
</evidence>